<dbReference type="GO" id="GO:0009187">
    <property type="term" value="P:cyclic nucleotide metabolic process"/>
    <property type="evidence" value="ECO:0007669"/>
    <property type="project" value="TreeGrafter"/>
</dbReference>
<dbReference type="InterPro" id="IPR009097">
    <property type="entry name" value="Cyclic_Pdiesterase"/>
</dbReference>
<organism evidence="1 2">
    <name type="scientific">Candidatus Daviesbacteria bacterium GW2011_GWA2_38_24</name>
    <dbReference type="NCBI Taxonomy" id="1618422"/>
    <lineage>
        <taxon>Bacteria</taxon>
        <taxon>Candidatus Daviesiibacteriota</taxon>
    </lineage>
</organism>
<comment type="caution">
    <text evidence="1">The sequence shown here is derived from an EMBL/GenBank/DDBJ whole genome shotgun (WGS) entry which is preliminary data.</text>
</comment>
<protein>
    <submittedName>
        <fullName evidence="1">2 3 cyclic phosphodiesterase</fullName>
    </submittedName>
</protein>
<dbReference type="GO" id="GO:0004113">
    <property type="term" value="F:2',3'-cyclic-nucleotide 3'-phosphodiesterase activity"/>
    <property type="evidence" value="ECO:0007669"/>
    <property type="project" value="TreeGrafter"/>
</dbReference>
<dbReference type="Gene3D" id="3.90.1140.10">
    <property type="entry name" value="Cyclic phosphodiesterase"/>
    <property type="match status" value="1"/>
</dbReference>
<dbReference type="SUPFAM" id="SSF55144">
    <property type="entry name" value="LigT-like"/>
    <property type="match status" value="1"/>
</dbReference>
<sequence>MQYSIWIIPPEPIYSQLKNIIDQLARDYNGPTFEPHMTLLGNIDKDLSEIESKARKLATNIDKLELSLGPISFSTTYFQSVFVRVNSTAKLMQLNLEAKKLFGMDNNVFMPHISLLYGDHSMTAREEAASKVQLPQSSFVVNEFIITPATSDPSEWKHSATISFGLNT</sequence>
<dbReference type="PANTHER" id="PTHR28141">
    <property type="entry name" value="2',3'-CYCLIC-NUCLEOTIDE 3'-PHOSPHODIESTERASE"/>
    <property type="match status" value="1"/>
</dbReference>
<gene>
    <name evidence="1" type="ORF">US86_C0001G0059</name>
</gene>
<name>A0A0G0JJZ4_9BACT</name>
<accession>A0A0G0JJZ4</accession>
<proteinExistence type="predicted"/>
<reference evidence="1 2" key="1">
    <citation type="journal article" date="2015" name="Nature">
        <title>rRNA introns, odd ribosomes, and small enigmatic genomes across a large radiation of phyla.</title>
        <authorList>
            <person name="Brown C.T."/>
            <person name="Hug L.A."/>
            <person name="Thomas B.C."/>
            <person name="Sharon I."/>
            <person name="Castelle C.J."/>
            <person name="Singh A."/>
            <person name="Wilkins M.J."/>
            <person name="Williams K.H."/>
            <person name="Banfield J.F."/>
        </authorList>
    </citation>
    <scope>NUCLEOTIDE SEQUENCE [LARGE SCALE GENOMIC DNA]</scope>
</reference>
<dbReference type="Pfam" id="PF07823">
    <property type="entry name" value="CPDase"/>
    <property type="match status" value="1"/>
</dbReference>
<dbReference type="AlphaFoldDB" id="A0A0G0JJZ4"/>
<evidence type="ECO:0000313" key="1">
    <source>
        <dbReference type="EMBL" id="KKQ67132.1"/>
    </source>
</evidence>
<dbReference type="PANTHER" id="PTHR28141:SF1">
    <property type="entry name" value="2',3'-CYCLIC-NUCLEOTIDE 3'-PHOSPHODIESTERASE"/>
    <property type="match status" value="1"/>
</dbReference>
<dbReference type="EMBL" id="LBUP01000001">
    <property type="protein sequence ID" value="KKQ67132.1"/>
    <property type="molecule type" value="Genomic_DNA"/>
</dbReference>
<dbReference type="Proteomes" id="UP000034235">
    <property type="component" value="Unassembled WGS sequence"/>
</dbReference>
<evidence type="ECO:0000313" key="2">
    <source>
        <dbReference type="Proteomes" id="UP000034235"/>
    </source>
</evidence>
<dbReference type="InterPro" id="IPR012386">
    <property type="entry name" value="Cyclic-nucl_3Pdiesterase"/>
</dbReference>